<dbReference type="AlphaFoldDB" id="A0ABD3E0H5"/>
<dbReference type="PANTHER" id="PTHR13068">
    <property type="entry name" value="CGI-12 PROTEIN-RELATED"/>
    <property type="match status" value="1"/>
</dbReference>
<gene>
    <name evidence="4" type="ORF">CASFOL_008944</name>
</gene>
<protein>
    <submittedName>
        <fullName evidence="4">Uncharacterized protein</fullName>
    </submittedName>
</protein>
<dbReference type="SMART" id="SM00733">
    <property type="entry name" value="Mterf"/>
    <property type="match status" value="6"/>
</dbReference>
<name>A0ABD3E0H5_9LAMI</name>
<dbReference type="InterPro" id="IPR038538">
    <property type="entry name" value="MTERF_sf"/>
</dbReference>
<dbReference type="EMBL" id="JAVIJP010000009">
    <property type="protein sequence ID" value="KAL3647976.1"/>
    <property type="molecule type" value="Genomic_DNA"/>
</dbReference>
<evidence type="ECO:0000313" key="5">
    <source>
        <dbReference type="Proteomes" id="UP001632038"/>
    </source>
</evidence>
<keyword evidence="2" id="KW-0805">Transcription regulation</keyword>
<dbReference type="PANTHER" id="PTHR13068:SF133">
    <property type="entry name" value="MITOCHONDRIAL TRANSCRIPTION TERMINATION FACTOR FAMILY PROTEIN"/>
    <property type="match status" value="1"/>
</dbReference>
<keyword evidence="2" id="KW-0806">Transcription termination</keyword>
<comment type="similarity">
    <text evidence="1">Belongs to the mTERF family.</text>
</comment>
<keyword evidence="2" id="KW-0804">Transcription</keyword>
<accession>A0ABD3E0H5</accession>
<dbReference type="GO" id="GO:0006353">
    <property type="term" value="P:DNA-templated transcription termination"/>
    <property type="evidence" value="ECO:0007669"/>
    <property type="project" value="UniProtKB-KW"/>
</dbReference>
<evidence type="ECO:0000313" key="4">
    <source>
        <dbReference type="EMBL" id="KAL3647976.1"/>
    </source>
</evidence>
<sequence>MFARRLRVPSITNLSVAQQFRAILFRSCSSSVCENASEKSFTISYLINSCGLSSNDAVSVSKKVCFKSPENPDAVLKLLREYGFTDAHHIPILVKKWPKVLLSFPNRTLLPKLEFFRSIGVPLPFLAKKLSLYPLLLWRSLKNSIIPSYNDLKALLQSDERVVHAFMRSQRVFVWNWAKVLSSNVSMLRERGVPQSSIVGLVMRQPSFLLVKDEKLAVHVDRAVEMGFDVSSNPFINAINVFVSLSESTLKRKMEIYRKCGWSESDFITAFLSQPICMTLSEEKIMANMNFLVNTLGCKPAAIARDAVLLYLSLEKRIKPRCLVVGLLNEKGLLKKTTTRMTTWLKISEKNFLNRFIVRYEKDIPELLDIYRGKVSPCEIGFSQEVVSNLIYAERQVHL</sequence>
<dbReference type="InterPro" id="IPR003690">
    <property type="entry name" value="MTERF"/>
</dbReference>
<proteinExistence type="inferred from homology"/>
<evidence type="ECO:0000256" key="1">
    <source>
        <dbReference type="ARBA" id="ARBA00007692"/>
    </source>
</evidence>
<dbReference type="FunFam" id="1.25.70.10:FF:000001">
    <property type="entry name" value="Mitochondrial transcription termination factor-like"/>
    <property type="match status" value="1"/>
</dbReference>
<organism evidence="4 5">
    <name type="scientific">Castilleja foliolosa</name>
    <dbReference type="NCBI Taxonomy" id="1961234"/>
    <lineage>
        <taxon>Eukaryota</taxon>
        <taxon>Viridiplantae</taxon>
        <taxon>Streptophyta</taxon>
        <taxon>Embryophyta</taxon>
        <taxon>Tracheophyta</taxon>
        <taxon>Spermatophyta</taxon>
        <taxon>Magnoliopsida</taxon>
        <taxon>eudicotyledons</taxon>
        <taxon>Gunneridae</taxon>
        <taxon>Pentapetalae</taxon>
        <taxon>asterids</taxon>
        <taxon>lamiids</taxon>
        <taxon>Lamiales</taxon>
        <taxon>Orobanchaceae</taxon>
        <taxon>Pedicularideae</taxon>
        <taxon>Castillejinae</taxon>
        <taxon>Castilleja</taxon>
    </lineage>
</organism>
<dbReference type="Proteomes" id="UP001632038">
    <property type="component" value="Unassembled WGS sequence"/>
</dbReference>
<keyword evidence="3" id="KW-0809">Transit peptide</keyword>
<dbReference type="Gene3D" id="1.25.70.10">
    <property type="entry name" value="Transcription termination factor 3, mitochondrial"/>
    <property type="match status" value="1"/>
</dbReference>
<keyword evidence="5" id="KW-1185">Reference proteome</keyword>
<dbReference type="Pfam" id="PF02536">
    <property type="entry name" value="mTERF"/>
    <property type="match status" value="2"/>
</dbReference>
<reference evidence="5" key="1">
    <citation type="journal article" date="2024" name="IScience">
        <title>Strigolactones Initiate the Formation of Haustorium-like Structures in Castilleja.</title>
        <authorList>
            <person name="Buerger M."/>
            <person name="Peterson D."/>
            <person name="Chory J."/>
        </authorList>
    </citation>
    <scope>NUCLEOTIDE SEQUENCE [LARGE SCALE GENOMIC DNA]</scope>
</reference>
<comment type="caution">
    <text evidence="4">The sequence shown here is derived from an EMBL/GenBank/DDBJ whole genome shotgun (WGS) entry which is preliminary data.</text>
</comment>
<evidence type="ECO:0000256" key="2">
    <source>
        <dbReference type="ARBA" id="ARBA00022472"/>
    </source>
</evidence>
<evidence type="ECO:0000256" key="3">
    <source>
        <dbReference type="ARBA" id="ARBA00022946"/>
    </source>
</evidence>